<proteinExistence type="predicted"/>
<dbReference type="RefSeq" id="WP_186970162.1">
    <property type="nucleotide sequence ID" value="NZ_JACOPK010000007.1"/>
</dbReference>
<dbReference type="Proteomes" id="UP000641741">
    <property type="component" value="Unassembled WGS sequence"/>
</dbReference>
<name>A0ABR7GNT6_9FIRM</name>
<dbReference type="EMBL" id="JACOPK010000007">
    <property type="protein sequence ID" value="MBC5695983.1"/>
    <property type="molecule type" value="Genomic_DNA"/>
</dbReference>
<evidence type="ECO:0000313" key="2">
    <source>
        <dbReference type="Proteomes" id="UP000641741"/>
    </source>
</evidence>
<protein>
    <submittedName>
        <fullName evidence="1">Uncharacterized protein</fullName>
    </submittedName>
</protein>
<accession>A0ABR7GNT6</accession>
<keyword evidence="2" id="KW-1185">Reference proteome</keyword>
<comment type="caution">
    <text evidence="1">The sequence shown here is derived from an EMBL/GenBank/DDBJ whole genome shotgun (WGS) entry which is preliminary data.</text>
</comment>
<sequence length="81" mass="9058">MLKTLGISRVKRQTYHKLTTIVSGKVSDMYEADACKMQASAFSLAGIKMLRSFCRAVHTEESRSDADPNGFSAISFRFYTV</sequence>
<gene>
    <name evidence="1" type="ORF">H8S02_08495</name>
</gene>
<organism evidence="1 2">
    <name type="scientific">Agathobaculum hominis</name>
    <dbReference type="NCBI Taxonomy" id="2763014"/>
    <lineage>
        <taxon>Bacteria</taxon>
        <taxon>Bacillati</taxon>
        <taxon>Bacillota</taxon>
        <taxon>Clostridia</taxon>
        <taxon>Eubacteriales</taxon>
        <taxon>Butyricicoccaceae</taxon>
        <taxon>Agathobaculum</taxon>
    </lineage>
</organism>
<reference evidence="1 2" key="1">
    <citation type="submission" date="2020-08" db="EMBL/GenBank/DDBJ databases">
        <title>Genome public.</title>
        <authorList>
            <person name="Liu C."/>
            <person name="Sun Q."/>
        </authorList>
    </citation>
    <scope>NUCLEOTIDE SEQUENCE [LARGE SCALE GENOMIC DNA]</scope>
    <source>
        <strain evidence="1 2">M2</strain>
    </source>
</reference>
<evidence type="ECO:0000313" key="1">
    <source>
        <dbReference type="EMBL" id="MBC5695983.1"/>
    </source>
</evidence>